<gene>
    <name evidence="3" type="ORF">F0562_020817</name>
</gene>
<feature type="compositionally biased region" description="Acidic residues" evidence="1">
    <location>
        <begin position="106"/>
        <end position="132"/>
    </location>
</feature>
<feature type="compositionally biased region" description="Acidic residues" evidence="1">
    <location>
        <begin position="239"/>
        <end position="248"/>
    </location>
</feature>
<sequence>MFRQSPSRSQRSKSIKVKYVLQICLLLAVCFWLIYQVKHSHDKKKEFDENDAKISLKMQSADEILRFGRKDLNLREVTATKNEKREEEEADEEETGGEEESKHEEEEQEEDSKTEEEEDEGRGGGDDEIDEHDQEKSDMEVDREEDFIDEEKETEEGDEKESEEKDAEDKDVQMENENSLEDHDHDGGGRNTREAREEHYKADDASSAVTHDTQTTSIETENGSLENSNEKNEKSILEQENEVNDNEEIIVGQNTTGLKMGDSEMVKIGVPLNATADEEKDLETGSSKSKDSSVLNSTITTETNNQSEVSNNTMEVSSESHGLSLQNGTEIISDSIQAQNATVGGTTSGEGSSLQAIVLEQANNSNIASNNNQSDSNTTISLNTENAEATTVESSNSSTIVQPVVSANVIRSNASAEAEESSGSSTIEETIDATQNEKSETTNEMNKTNETSNSSRTDHSDDDQDDPIDSTDSSISLDEEVRTDLDTLPEIRTEGSNNEDVVAE</sequence>
<organism evidence="3 4">
    <name type="scientific">Nyssa sinensis</name>
    <dbReference type="NCBI Taxonomy" id="561372"/>
    <lineage>
        <taxon>Eukaryota</taxon>
        <taxon>Viridiplantae</taxon>
        <taxon>Streptophyta</taxon>
        <taxon>Embryophyta</taxon>
        <taxon>Tracheophyta</taxon>
        <taxon>Spermatophyta</taxon>
        <taxon>Magnoliopsida</taxon>
        <taxon>eudicotyledons</taxon>
        <taxon>Gunneridae</taxon>
        <taxon>Pentapetalae</taxon>
        <taxon>asterids</taxon>
        <taxon>Cornales</taxon>
        <taxon>Nyssaceae</taxon>
        <taxon>Nyssa</taxon>
    </lineage>
</organism>
<feature type="region of interest" description="Disordered" evidence="1">
    <location>
        <begin position="412"/>
        <end position="504"/>
    </location>
</feature>
<feature type="region of interest" description="Disordered" evidence="1">
    <location>
        <begin position="277"/>
        <end position="329"/>
    </location>
</feature>
<feature type="transmembrane region" description="Helical" evidence="2">
    <location>
        <begin position="20"/>
        <end position="37"/>
    </location>
</feature>
<dbReference type="OrthoDB" id="1928179at2759"/>
<evidence type="ECO:0000256" key="1">
    <source>
        <dbReference type="SAM" id="MobiDB-lite"/>
    </source>
</evidence>
<feature type="compositionally biased region" description="Low complexity" evidence="1">
    <location>
        <begin position="442"/>
        <end position="455"/>
    </location>
</feature>
<dbReference type="PANTHER" id="PTHR33700:SF4">
    <property type="entry name" value="MYB-LIKE PROTEIN X"/>
    <property type="match status" value="1"/>
</dbReference>
<feature type="compositionally biased region" description="Polar residues" evidence="1">
    <location>
        <begin position="494"/>
        <end position="504"/>
    </location>
</feature>
<feature type="compositionally biased region" description="Basic and acidic residues" evidence="1">
    <location>
        <begin position="180"/>
        <end position="204"/>
    </location>
</feature>
<dbReference type="PANTHER" id="PTHR33700">
    <property type="entry name" value="MYB-LIKE PROTEIN X"/>
    <property type="match status" value="1"/>
</dbReference>
<name>A0A5J5BVX8_9ASTE</name>
<accession>A0A5J5BVX8</accession>
<reference evidence="3 4" key="1">
    <citation type="submission" date="2019-09" db="EMBL/GenBank/DDBJ databases">
        <title>A chromosome-level genome assembly of the Chinese tupelo Nyssa sinensis.</title>
        <authorList>
            <person name="Yang X."/>
            <person name="Kang M."/>
            <person name="Yang Y."/>
            <person name="Xiong H."/>
            <person name="Wang M."/>
            <person name="Zhang Z."/>
            <person name="Wang Z."/>
            <person name="Wu H."/>
            <person name="Ma T."/>
            <person name="Liu J."/>
            <person name="Xi Z."/>
        </authorList>
    </citation>
    <scope>NUCLEOTIDE SEQUENCE [LARGE SCALE GENOMIC DNA]</scope>
    <source>
        <strain evidence="3">J267</strain>
        <tissue evidence="3">Leaf</tissue>
    </source>
</reference>
<feature type="compositionally biased region" description="Acidic residues" evidence="1">
    <location>
        <begin position="88"/>
        <end position="98"/>
    </location>
</feature>
<dbReference type="Proteomes" id="UP000325577">
    <property type="component" value="Linkage Group LG10"/>
</dbReference>
<feature type="compositionally biased region" description="Acidic residues" evidence="1">
    <location>
        <begin position="460"/>
        <end position="469"/>
    </location>
</feature>
<feature type="region of interest" description="Disordered" evidence="1">
    <location>
        <begin position="76"/>
        <end position="248"/>
    </location>
</feature>
<proteinExistence type="predicted"/>
<keyword evidence="2" id="KW-0472">Membrane</keyword>
<evidence type="ECO:0000313" key="3">
    <source>
        <dbReference type="EMBL" id="KAA8545732.1"/>
    </source>
</evidence>
<dbReference type="AlphaFoldDB" id="A0A5J5BVX8"/>
<keyword evidence="2" id="KW-0812">Transmembrane</keyword>
<evidence type="ECO:0000313" key="4">
    <source>
        <dbReference type="Proteomes" id="UP000325577"/>
    </source>
</evidence>
<feature type="compositionally biased region" description="Basic and acidic residues" evidence="1">
    <location>
        <begin position="479"/>
        <end position="493"/>
    </location>
</feature>
<feature type="compositionally biased region" description="Polar residues" evidence="1">
    <location>
        <begin position="294"/>
        <end position="329"/>
    </location>
</feature>
<dbReference type="EMBL" id="CM018033">
    <property type="protein sequence ID" value="KAA8545732.1"/>
    <property type="molecule type" value="Genomic_DNA"/>
</dbReference>
<feature type="compositionally biased region" description="Acidic residues" evidence="1">
    <location>
        <begin position="141"/>
        <end position="166"/>
    </location>
</feature>
<keyword evidence="2" id="KW-1133">Transmembrane helix</keyword>
<feature type="compositionally biased region" description="Polar residues" evidence="1">
    <location>
        <begin position="207"/>
        <end position="227"/>
    </location>
</feature>
<protein>
    <submittedName>
        <fullName evidence="3">Uncharacterized protein</fullName>
    </submittedName>
</protein>
<keyword evidence="4" id="KW-1185">Reference proteome</keyword>
<feature type="compositionally biased region" description="Basic and acidic residues" evidence="1">
    <location>
        <begin position="228"/>
        <end position="237"/>
    </location>
</feature>
<evidence type="ECO:0000256" key="2">
    <source>
        <dbReference type="SAM" id="Phobius"/>
    </source>
</evidence>